<dbReference type="EMBL" id="BMUB01000034">
    <property type="protein sequence ID" value="GGV04755.1"/>
    <property type="molecule type" value="Genomic_DNA"/>
</dbReference>
<name>A0A8H9I0L8_KITAU</name>
<organism evidence="1 2">
    <name type="scientific">Kitasatospora aureofaciens</name>
    <name type="common">Streptomyces aureofaciens</name>
    <dbReference type="NCBI Taxonomy" id="1894"/>
    <lineage>
        <taxon>Bacteria</taxon>
        <taxon>Bacillati</taxon>
        <taxon>Actinomycetota</taxon>
        <taxon>Actinomycetes</taxon>
        <taxon>Kitasatosporales</taxon>
        <taxon>Streptomycetaceae</taxon>
        <taxon>Kitasatospora</taxon>
    </lineage>
</organism>
<dbReference type="GeneID" id="97489815"/>
<evidence type="ECO:0000313" key="1">
    <source>
        <dbReference type="EMBL" id="GGV04755.1"/>
    </source>
</evidence>
<dbReference type="OrthoDB" id="490222at2"/>
<dbReference type="PANTHER" id="PTHR37474:SF1">
    <property type="entry name" value="2'-5' RNA LIGASE FAMILY PROTEIN"/>
    <property type="match status" value="1"/>
</dbReference>
<proteinExistence type="predicted"/>
<dbReference type="Gene3D" id="3.90.1140.10">
    <property type="entry name" value="Cyclic phosphodiesterase"/>
    <property type="match status" value="1"/>
</dbReference>
<reference evidence="1" key="2">
    <citation type="submission" date="2020-09" db="EMBL/GenBank/DDBJ databases">
        <authorList>
            <person name="Sun Q."/>
            <person name="Ohkuma M."/>
        </authorList>
    </citation>
    <scope>NUCLEOTIDE SEQUENCE</scope>
    <source>
        <strain evidence="1">JCM 4434</strain>
    </source>
</reference>
<reference evidence="1" key="1">
    <citation type="journal article" date="2014" name="Int. J. Syst. Evol. Microbiol.">
        <title>Complete genome sequence of Corynebacterium casei LMG S-19264T (=DSM 44701T), isolated from a smear-ripened cheese.</title>
        <authorList>
            <consortium name="US DOE Joint Genome Institute (JGI-PGF)"/>
            <person name="Walter F."/>
            <person name="Albersmeier A."/>
            <person name="Kalinowski J."/>
            <person name="Ruckert C."/>
        </authorList>
    </citation>
    <scope>NUCLEOTIDE SEQUENCE</scope>
    <source>
        <strain evidence="1">JCM 4434</strain>
    </source>
</reference>
<dbReference type="RefSeq" id="WP_078938755.1">
    <property type="nucleotide sequence ID" value="NZ_BMUB01000034.1"/>
</dbReference>
<evidence type="ECO:0000313" key="2">
    <source>
        <dbReference type="Proteomes" id="UP000610124"/>
    </source>
</evidence>
<sequence>MDSYPSPVARPTATGAGVLDLPPTARTAVAWLPPAELWPAIQAVREVHDRQIRRWPPHVNVLFGFVPEDAFPAAAPLLAEAAAEIRPFAARLSGVHSFRHRHDSTVWLDPAATGTGPWVRLHRAFSARFPHCRTHGDRFTPHLSLGRTRDPRHLAPDLAARLGSTTARVDELSLLSRRAGGPMCVRATVALGTGTVHWLPHPDADPPWPFA</sequence>
<dbReference type="Pfam" id="PF13563">
    <property type="entry name" value="2_5_RNA_ligase2"/>
    <property type="match status" value="1"/>
</dbReference>
<dbReference type="PANTHER" id="PTHR37474">
    <property type="entry name" value="RNA LIGASE/CYCLIC NUCLEOTIDE PHOSPHODIESTERASE"/>
    <property type="match status" value="1"/>
</dbReference>
<gene>
    <name evidence="1" type="ORF">GCM10010502_69390</name>
</gene>
<evidence type="ECO:0008006" key="3">
    <source>
        <dbReference type="Google" id="ProtNLM"/>
    </source>
</evidence>
<dbReference type="Proteomes" id="UP000610124">
    <property type="component" value="Unassembled WGS sequence"/>
</dbReference>
<accession>A0A8H9I0L8</accession>
<dbReference type="KEGG" id="kau:B6264_02830"/>
<dbReference type="AlphaFoldDB" id="A0A8H9I0L8"/>
<dbReference type="SUPFAM" id="SSF55144">
    <property type="entry name" value="LigT-like"/>
    <property type="match status" value="1"/>
</dbReference>
<protein>
    <recommendedName>
        <fullName evidence="3">Polynucleotide adenyltransferase</fullName>
    </recommendedName>
</protein>
<dbReference type="InterPro" id="IPR009097">
    <property type="entry name" value="Cyclic_Pdiesterase"/>
</dbReference>
<comment type="caution">
    <text evidence="1">The sequence shown here is derived from an EMBL/GenBank/DDBJ whole genome shotgun (WGS) entry which is preliminary data.</text>
</comment>